<feature type="chain" id="PRO_5001729354" description="YHYH domain containing protein" evidence="1">
    <location>
        <begin position="18"/>
        <end position="416"/>
    </location>
</feature>
<feature type="signal peptide" evidence="1">
    <location>
        <begin position="1"/>
        <end position="17"/>
    </location>
</feature>
<keyword evidence="3" id="KW-1185">Reference proteome</keyword>
<accession>A0A078AC61</accession>
<gene>
    <name evidence="2" type="primary">Contig14868.g15835</name>
    <name evidence="2" type="ORF">STYLEM_8409</name>
</gene>
<proteinExistence type="predicted"/>
<dbReference type="EMBL" id="CCKQ01007983">
    <property type="protein sequence ID" value="CDW79421.1"/>
    <property type="molecule type" value="Genomic_DNA"/>
</dbReference>
<dbReference type="Proteomes" id="UP000039865">
    <property type="component" value="Unassembled WGS sequence"/>
</dbReference>
<protein>
    <recommendedName>
        <fullName evidence="4">YHYH domain containing protein</fullName>
    </recommendedName>
</protein>
<organism evidence="2 3">
    <name type="scientific">Stylonychia lemnae</name>
    <name type="common">Ciliate</name>
    <dbReference type="NCBI Taxonomy" id="5949"/>
    <lineage>
        <taxon>Eukaryota</taxon>
        <taxon>Sar</taxon>
        <taxon>Alveolata</taxon>
        <taxon>Ciliophora</taxon>
        <taxon>Intramacronucleata</taxon>
        <taxon>Spirotrichea</taxon>
        <taxon>Stichotrichia</taxon>
        <taxon>Sporadotrichida</taxon>
        <taxon>Oxytrichidae</taxon>
        <taxon>Stylonychinae</taxon>
        <taxon>Stylonychia</taxon>
    </lineage>
</organism>
<dbReference type="InParanoid" id="A0A078AC61"/>
<name>A0A078AC61_STYLE</name>
<dbReference type="AlphaFoldDB" id="A0A078AC61"/>
<evidence type="ECO:0008006" key="4">
    <source>
        <dbReference type="Google" id="ProtNLM"/>
    </source>
</evidence>
<sequence length="416" mass="47381">MTCFVIMMFTLIRISLCDTYSNSMADCENLISNFYPTIDSDGFPTDNRDQPYETIRCQINGICPDGVSRLSCTWMRYLELQCQQVNSVTQIVVITNNMPDHCYFNERDQNYPTAAADFARLHKYKFSANFNVHPSDTVVAQGKDDIQFWNMTIINDQSVLDYNLCNYNLFKSSLIDSSISYSESLFTSTYTQPSWELDQINFPSNRLTNSDNIVGVALNGVFLRNGASDLQFDGFFPKLYGTKSLFKYFQTDVCLGTSETYNSYSYHMYSPCMYPSVQIKTIVSSCNNELYPFCKLQPEKHIKTYTPSQVKTMVPIGIARDGRVIYGPFRSDGDLWQPCDVDICNGRYFTGNYYGYVATMFHPYLIGCWGPANAPNLQPSCTSNPRVCLQSSFLEVYPSILMFSSIMLLILSGNSF</sequence>
<evidence type="ECO:0000256" key="1">
    <source>
        <dbReference type="SAM" id="SignalP"/>
    </source>
</evidence>
<keyword evidence="1" id="KW-0732">Signal</keyword>
<reference evidence="2 3" key="1">
    <citation type="submission" date="2014-06" db="EMBL/GenBank/DDBJ databases">
        <authorList>
            <person name="Swart Estienne"/>
        </authorList>
    </citation>
    <scope>NUCLEOTIDE SEQUENCE [LARGE SCALE GENOMIC DNA]</scope>
    <source>
        <strain evidence="2 3">130c</strain>
    </source>
</reference>
<evidence type="ECO:0000313" key="3">
    <source>
        <dbReference type="Proteomes" id="UP000039865"/>
    </source>
</evidence>
<evidence type="ECO:0000313" key="2">
    <source>
        <dbReference type="EMBL" id="CDW79421.1"/>
    </source>
</evidence>